<dbReference type="InterPro" id="IPR001610">
    <property type="entry name" value="PAC"/>
</dbReference>
<dbReference type="Gene3D" id="1.10.287.130">
    <property type="match status" value="1"/>
</dbReference>
<keyword evidence="7" id="KW-0547">Nucleotide-binding</keyword>
<keyword evidence="6 20" id="KW-0808">Transferase</keyword>
<evidence type="ECO:0000256" key="10">
    <source>
        <dbReference type="ARBA" id="ARBA00023012"/>
    </source>
</evidence>
<keyword evidence="5 14" id="KW-0597">Phosphoprotein</keyword>
<evidence type="ECO:0000256" key="11">
    <source>
        <dbReference type="ARBA" id="ARBA00023136"/>
    </source>
</evidence>
<dbReference type="FunFam" id="3.30.565.10:FF:000010">
    <property type="entry name" value="Sensor histidine kinase RcsC"/>
    <property type="match status" value="1"/>
</dbReference>
<dbReference type="CDD" id="cd00082">
    <property type="entry name" value="HisKA"/>
    <property type="match status" value="1"/>
</dbReference>
<feature type="domain" description="Histidine kinase" evidence="16">
    <location>
        <begin position="990"/>
        <end position="1221"/>
    </location>
</feature>
<evidence type="ECO:0000256" key="1">
    <source>
        <dbReference type="ARBA" id="ARBA00000085"/>
    </source>
</evidence>
<dbReference type="InterPro" id="IPR011009">
    <property type="entry name" value="Kinase-like_dom_sf"/>
</dbReference>
<dbReference type="Gene3D" id="3.30.450.20">
    <property type="entry name" value="PAS domain"/>
    <property type="match status" value="1"/>
</dbReference>
<keyword evidence="10" id="KW-0902">Two-component regulatory system</keyword>
<feature type="domain" description="Protein kinase" evidence="15">
    <location>
        <begin position="20"/>
        <end position="284"/>
    </location>
</feature>
<dbReference type="InterPro" id="IPR000700">
    <property type="entry name" value="PAS-assoc_C"/>
</dbReference>
<dbReference type="Pfam" id="PF01590">
    <property type="entry name" value="GAF"/>
    <property type="match status" value="1"/>
</dbReference>
<dbReference type="Pfam" id="PF08447">
    <property type="entry name" value="PAS_3"/>
    <property type="match status" value="1"/>
</dbReference>
<dbReference type="CDD" id="cd17546">
    <property type="entry name" value="REC_hyHK_CKI1_RcsC-like"/>
    <property type="match status" value="1"/>
</dbReference>
<dbReference type="Gene3D" id="1.10.510.10">
    <property type="entry name" value="Transferase(Phosphotransferase) domain 1"/>
    <property type="match status" value="1"/>
</dbReference>
<evidence type="ECO:0000256" key="14">
    <source>
        <dbReference type="PROSITE-ProRule" id="PRU00169"/>
    </source>
</evidence>
<evidence type="ECO:0000256" key="7">
    <source>
        <dbReference type="ARBA" id="ARBA00022741"/>
    </source>
</evidence>
<dbReference type="SMART" id="SM00387">
    <property type="entry name" value="HATPase_c"/>
    <property type="match status" value="1"/>
</dbReference>
<dbReference type="EC" id="2.7.13.3" evidence="4"/>
<comment type="caution">
    <text evidence="20">The sequence shown here is derived from an EMBL/GenBank/DDBJ whole genome shotgun (WGS) entry which is preliminary data.</text>
</comment>
<organism evidence="20 21">
    <name type="scientific">Planktothrix serta PCC 8927</name>
    <dbReference type="NCBI Taxonomy" id="671068"/>
    <lineage>
        <taxon>Bacteria</taxon>
        <taxon>Bacillati</taxon>
        <taxon>Cyanobacteriota</taxon>
        <taxon>Cyanophyceae</taxon>
        <taxon>Oscillatoriophycideae</taxon>
        <taxon>Oscillatoriales</taxon>
        <taxon>Microcoleaceae</taxon>
        <taxon>Planktothrix</taxon>
    </lineage>
</organism>
<dbReference type="PROSITE" id="PS50112">
    <property type="entry name" value="PAS"/>
    <property type="match status" value="1"/>
</dbReference>
<dbReference type="InterPro" id="IPR000014">
    <property type="entry name" value="PAS"/>
</dbReference>
<comment type="similarity">
    <text evidence="3">In the N-terminal section; belongs to the phytochrome family.</text>
</comment>
<dbReference type="InterPro" id="IPR001789">
    <property type="entry name" value="Sig_transdc_resp-reg_receiver"/>
</dbReference>
<dbReference type="GO" id="GO:0005524">
    <property type="term" value="F:ATP binding"/>
    <property type="evidence" value="ECO:0007669"/>
    <property type="project" value="UniProtKB-KW"/>
</dbReference>
<dbReference type="Gene3D" id="3.30.450.40">
    <property type="match status" value="1"/>
</dbReference>
<dbReference type="InterPro" id="IPR013655">
    <property type="entry name" value="PAS_fold_3"/>
</dbReference>
<dbReference type="SUPFAM" id="SSF52172">
    <property type="entry name" value="CheY-like"/>
    <property type="match status" value="1"/>
</dbReference>
<keyword evidence="11" id="KW-0472">Membrane</keyword>
<dbReference type="SMART" id="SM00388">
    <property type="entry name" value="HisKA"/>
    <property type="match status" value="1"/>
</dbReference>
<comment type="subcellular location">
    <subcellularLocation>
        <location evidence="2">Membrane</location>
    </subcellularLocation>
</comment>
<dbReference type="SUPFAM" id="SSF55785">
    <property type="entry name" value="PYP-like sensor domain (PAS domain)"/>
    <property type="match status" value="1"/>
</dbReference>
<feature type="domain" description="PAS" evidence="18">
    <location>
        <begin position="844"/>
        <end position="916"/>
    </location>
</feature>
<keyword evidence="12" id="KW-0131">Cell cycle</keyword>
<dbReference type="Pfam" id="PF13191">
    <property type="entry name" value="AAA_16"/>
    <property type="match status" value="1"/>
</dbReference>
<dbReference type="Pfam" id="PF00072">
    <property type="entry name" value="Response_reg"/>
    <property type="match status" value="1"/>
</dbReference>
<dbReference type="CDD" id="cd14014">
    <property type="entry name" value="STKc_PknB_like"/>
    <property type="match status" value="1"/>
</dbReference>
<reference evidence="20" key="1">
    <citation type="submission" date="2019-10" db="EMBL/GenBank/DDBJ databases">
        <authorList>
            <consortium name="Genoscope - CEA"/>
            <person name="William W."/>
        </authorList>
    </citation>
    <scope>NUCLEOTIDE SEQUENCE [LARGE SCALE GENOMIC DNA]</scope>
    <source>
        <strain evidence="20">BBR_PRJEB10992</strain>
    </source>
</reference>
<dbReference type="Gene3D" id="3.30.565.10">
    <property type="entry name" value="Histidine kinase-like ATPase, C-terminal domain"/>
    <property type="match status" value="1"/>
</dbReference>
<evidence type="ECO:0000256" key="13">
    <source>
        <dbReference type="ARBA" id="ARBA00074306"/>
    </source>
</evidence>
<dbReference type="SMART" id="SM00448">
    <property type="entry name" value="REC"/>
    <property type="match status" value="1"/>
</dbReference>
<evidence type="ECO:0000256" key="5">
    <source>
        <dbReference type="ARBA" id="ARBA00022553"/>
    </source>
</evidence>
<dbReference type="PROSITE" id="PS50113">
    <property type="entry name" value="PAC"/>
    <property type="match status" value="1"/>
</dbReference>
<dbReference type="PRINTS" id="PR00344">
    <property type="entry name" value="BCTRLSENSOR"/>
</dbReference>
<dbReference type="SMART" id="SM00086">
    <property type="entry name" value="PAC"/>
    <property type="match status" value="1"/>
</dbReference>
<feature type="domain" description="Response regulatory" evidence="17">
    <location>
        <begin position="1246"/>
        <end position="1362"/>
    </location>
</feature>
<proteinExistence type="inferred from homology"/>
<dbReference type="NCBIfam" id="TIGR00229">
    <property type="entry name" value="sensory_box"/>
    <property type="match status" value="1"/>
</dbReference>
<name>A0A7Z9BNT5_9CYAN</name>
<evidence type="ECO:0000259" key="16">
    <source>
        <dbReference type="PROSITE" id="PS50109"/>
    </source>
</evidence>
<evidence type="ECO:0000256" key="8">
    <source>
        <dbReference type="ARBA" id="ARBA00022777"/>
    </source>
</evidence>
<evidence type="ECO:0000259" key="18">
    <source>
        <dbReference type="PROSITE" id="PS50112"/>
    </source>
</evidence>
<dbReference type="Pfam" id="PF00512">
    <property type="entry name" value="HisKA"/>
    <property type="match status" value="1"/>
</dbReference>
<dbReference type="InterPro" id="IPR029016">
    <property type="entry name" value="GAF-like_dom_sf"/>
</dbReference>
<dbReference type="InterPro" id="IPR003018">
    <property type="entry name" value="GAF"/>
</dbReference>
<dbReference type="InterPro" id="IPR004358">
    <property type="entry name" value="Sig_transdc_His_kin-like_C"/>
</dbReference>
<dbReference type="InterPro" id="IPR003661">
    <property type="entry name" value="HisK_dim/P_dom"/>
</dbReference>
<sequence>MLIQTTRYMNSTKMLTLSGFRTTTLLYSSPTSLVYRGYWLAHQQPVVLKVLREQGHSPKQLTRFQREYELIQSLNLPGVVKVYGLERHDHQPMMILEDFGGESLTQLRLAGQLSLIEFLQLAIAITKILGQIHGFNIIHKDINPSNIILNRQTGIVKLVDFGIASVLSQEKLTFISPNTLEGTLAYLSPEQTGRMNRTIDYRSDFYALGVSFYELLTGQLPFESQDPLELVHSHIAKTPISPHHYTAFILPETLSRIILKLMAKNAEDRYQSAYGIKSDLERCLEQIKTQGYIDTFQLGSQDLSDKLQIPEKLYGREQHFQTLLNVFERVSQGNRELIWISGYSGVGKSSLVREIHRPITAKRGIFISGKFDQYKCNIPYFAISQALNEFCHQILRERKEILEQWKQKILDFVGNKGHLLIDAIPQLERVIGKTSAPKFLDLQATPNCFLWAFKKLIQALIQPQHPLVIFLDDLQWADWASLNLIKTLSQDENLQYLMIIGAYRHHELNLNPLLKSTLETIKGSPDQGFEIILENLSLSDVNHLIAEGLNCSPQGSQSLANLVYQKTQGNPFFTREFLKSLYTEGLLQFQYPTQLSWTQGSYKGNWTWNLEKIQAKNITDYRENYPKLLEESHPIRSSTSLDIASIFKASQALSREISIEHLLTKIMKIVVENAGAERGYLILESDEQWLIQASVTTVPDGVRVLQAIPIERINCQTNTPEVCNSIVNYVIHTQESLVIHQATEENKFVSDDYILINQPKSILCVPLLNQGKLMGILYLENNLITGAFTSERLEILNLLSSQAAISIENALLYKTLEEKVTERTQALQQEILERKRIEQALRESQERFELAMRGANDGLWDWNILTDAAYYSPRYQEMLGYTEQEFNPNINEFIKRIHPEDLESALNQVYKYIHRQSSHYEIILRMRHKQGHYIWILSRGMGLPERPGKINRIVGINIDITEQKKVEEALKLAKEDAEAASRAKSEFLANMSHELRTPLNGILGYTQILKRSITVSEKDQAGIQIIHQCGTHLLTLINDILDLSKIEAGKLELSAKVVNLDNFLQGVVEICAIKAKQKGLAFIYKPLFKPPMAVEVDEKRLRQILINLLGNAVKFTDYGGVTFSVKVMEDQHFNSVLSANHSRNQTIQFKIEDTGIGMNPEQLERIFLPFEQVAEMSYRSEGTGLGLAITQRLIQHLKGDLYVESTPGKGSNFWFELNLPISTELPSISDPNLLYSIVGFRGDKRKILVVDDKPENRLVVVDLLQPLGFEIVEASNGQEGLYQLVTTQAELVIADLVMPIMDGFEMTRRIRSLPKLKDIPVIATSASVYQWDRQQSQEAGCNDFLPKPLQVEELFSKLKTWLKLEWEYNYADNIWIQPLPENPVDLIIPSPEILGNLIKLAKRGRVLELEEEVIKIKESDPRLSFFAERIKSLTQEFKLTQIKEFLNQCTTN</sequence>
<dbReference type="SUPFAM" id="SSF56112">
    <property type="entry name" value="Protein kinase-like (PK-like)"/>
    <property type="match status" value="1"/>
</dbReference>
<dbReference type="InterPro" id="IPR036097">
    <property type="entry name" value="HisK_dim/P_sf"/>
</dbReference>
<accession>A0A7Z9BNT5</accession>
<dbReference type="PANTHER" id="PTHR45339:SF1">
    <property type="entry name" value="HYBRID SIGNAL TRANSDUCTION HISTIDINE KINASE J"/>
    <property type="match status" value="1"/>
</dbReference>
<dbReference type="InterPro" id="IPR036890">
    <property type="entry name" value="HATPase_C_sf"/>
</dbReference>
<dbReference type="Pfam" id="PF00069">
    <property type="entry name" value="Pkinase"/>
    <property type="match status" value="1"/>
</dbReference>
<dbReference type="Proteomes" id="UP000184550">
    <property type="component" value="Unassembled WGS sequence"/>
</dbReference>
<keyword evidence="9" id="KW-0067">ATP-binding</keyword>
<keyword evidence="21" id="KW-1185">Reference proteome</keyword>
<dbReference type="Gene3D" id="3.30.200.20">
    <property type="entry name" value="Phosphorylase Kinase, domain 1"/>
    <property type="match status" value="1"/>
</dbReference>
<evidence type="ECO:0000256" key="4">
    <source>
        <dbReference type="ARBA" id="ARBA00012438"/>
    </source>
</evidence>
<dbReference type="Gene3D" id="3.40.50.300">
    <property type="entry name" value="P-loop containing nucleotide triphosphate hydrolases"/>
    <property type="match status" value="1"/>
</dbReference>
<comment type="catalytic activity">
    <reaction evidence="1">
        <text>ATP + protein L-histidine = ADP + protein N-phospho-L-histidine.</text>
        <dbReference type="EC" id="2.7.13.3"/>
    </reaction>
</comment>
<evidence type="ECO:0000259" key="15">
    <source>
        <dbReference type="PROSITE" id="PS50011"/>
    </source>
</evidence>
<evidence type="ECO:0000313" key="21">
    <source>
        <dbReference type="Proteomes" id="UP000184550"/>
    </source>
</evidence>
<evidence type="ECO:0000259" key="19">
    <source>
        <dbReference type="PROSITE" id="PS50113"/>
    </source>
</evidence>
<dbReference type="GO" id="GO:0016020">
    <property type="term" value="C:membrane"/>
    <property type="evidence" value="ECO:0007669"/>
    <property type="project" value="UniProtKB-SubCell"/>
</dbReference>
<dbReference type="InterPro" id="IPR003594">
    <property type="entry name" value="HATPase_dom"/>
</dbReference>
<dbReference type="SMART" id="SM00091">
    <property type="entry name" value="PAS"/>
    <property type="match status" value="1"/>
</dbReference>
<evidence type="ECO:0000256" key="3">
    <source>
        <dbReference type="ARBA" id="ARBA00006402"/>
    </source>
</evidence>
<gene>
    <name evidence="20" type="ORF">PL8927_610102</name>
</gene>
<dbReference type="SMART" id="SM00065">
    <property type="entry name" value="GAF"/>
    <property type="match status" value="1"/>
</dbReference>
<dbReference type="InterPro" id="IPR000719">
    <property type="entry name" value="Prot_kinase_dom"/>
</dbReference>
<dbReference type="Gene3D" id="3.40.50.2300">
    <property type="match status" value="1"/>
</dbReference>
<feature type="modified residue" description="4-aspartylphosphate" evidence="14">
    <location>
        <position position="1295"/>
    </location>
</feature>
<keyword evidence="8 20" id="KW-0418">Kinase</keyword>
<dbReference type="Pfam" id="PF02518">
    <property type="entry name" value="HATPase_c"/>
    <property type="match status" value="1"/>
</dbReference>
<dbReference type="PROSITE" id="PS50110">
    <property type="entry name" value="RESPONSE_REGULATORY"/>
    <property type="match status" value="1"/>
</dbReference>
<dbReference type="SUPFAM" id="SSF55874">
    <property type="entry name" value="ATPase domain of HSP90 chaperone/DNA topoisomerase II/histidine kinase"/>
    <property type="match status" value="1"/>
</dbReference>
<evidence type="ECO:0000259" key="17">
    <source>
        <dbReference type="PROSITE" id="PS50110"/>
    </source>
</evidence>
<dbReference type="SUPFAM" id="SSF47384">
    <property type="entry name" value="Homodimeric domain of signal transducing histidine kinase"/>
    <property type="match status" value="1"/>
</dbReference>
<dbReference type="CDD" id="cd00130">
    <property type="entry name" value="PAS"/>
    <property type="match status" value="1"/>
</dbReference>
<evidence type="ECO:0000256" key="9">
    <source>
        <dbReference type="ARBA" id="ARBA00022840"/>
    </source>
</evidence>
<dbReference type="SUPFAM" id="SSF55781">
    <property type="entry name" value="GAF domain-like"/>
    <property type="match status" value="1"/>
</dbReference>
<feature type="domain" description="PAC" evidence="19">
    <location>
        <begin position="920"/>
        <end position="972"/>
    </location>
</feature>
<evidence type="ECO:0000256" key="12">
    <source>
        <dbReference type="ARBA" id="ARBA00023306"/>
    </source>
</evidence>
<evidence type="ECO:0000256" key="2">
    <source>
        <dbReference type="ARBA" id="ARBA00004370"/>
    </source>
</evidence>
<dbReference type="PROSITE" id="PS50011">
    <property type="entry name" value="PROTEIN_KINASE_DOM"/>
    <property type="match status" value="1"/>
</dbReference>
<evidence type="ECO:0000313" key="20">
    <source>
        <dbReference type="EMBL" id="VXD18998.1"/>
    </source>
</evidence>
<dbReference type="GO" id="GO:0000155">
    <property type="term" value="F:phosphorelay sensor kinase activity"/>
    <property type="evidence" value="ECO:0007669"/>
    <property type="project" value="InterPro"/>
</dbReference>
<dbReference type="InterPro" id="IPR035965">
    <property type="entry name" value="PAS-like_dom_sf"/>
</dbReference>
<dbReference type="FunFam" id="1.10.287.130:FF:000038">
    <property type="entry name" value="Sensory transduction histidine kinase"/>
    <property type="match status" value="1"/>
</dbReference>
<dbReference type="CDD" id="cd16922">
    <property type="entry name" value="HATPase_EvgS-ArcB-TorS-like"/>
    <property type="match status" value="1"/>
</dbReference>
<evidence type="ECO:0000256" key="6">
    <source>
        <dbReference type="ARBA" id="ARBA00022679"/>
    </source>
</evidence>
<dbReference type="PROSITE" id="PS50109">
    <property type="entry name" value="HIS_KIN"/>
    <property type="match status" value="1"/>
</dbReference>
<dbReference type="SUPFAM" id="SSF52540">
    <property type="entry name" value="P-loop containing nucleoside triphosphate hydrolases"/>
    <property type="match status" value="1"/>
</dbReference>
<dbReference type="InterPro" id="IPR011006">
    <property type="entry name" value="CheY-like_superfamily"/>
</dbReference>
<protein>
    <recommendedName>
        <fullName evidence="13">Circadian input-output histidine kinase CikA</fullName>
        <ecNumber evidence="4">2.7.13.3</ecNumber>
    </recommendedName>
</protein>
<dbReference type="InterPro" id="IPR041664">
    <property type="entry name" value="AAA_16"/>
</dbReference>
<dbReference type="EMBL" id="CZCU02000137">
    <property type="protein sequence ID" value="VXD18998.1"/>
    <property type="molecule type" value="Genomic_DNA"/>
</dbReference>
<dbReference type="PANTHER" id="PTHR45339">
    <property type="entry name" value="HYBRID SIGNAL TRANSDUCTION HISTIDINE KINASE J"/>
    <property type="match status" value="1"/>
</dbReference>
<dbReference type="InterPro" id="IPR027417">
    <property type="entry name" value="P-loop_NTPase"/>
</dbReference>
<dbReference type="InterPro" id="IPR005467">
    <property type="entry name" value="His_kinase_dom"/>
</dbReference>